<dbReference type="PROSITE" id="PS50222">
    <property type="entry name" value="EF_HAND_2"/>
    <property type="match status" value="2"/>
</dbReference>
<dbReference type="PROSITE" id="PS00018">
    <property type="entry name" value="EF_HAND_1"/>
    <property type="match status" value="1"/>
</dbReference>
<protein>
    <recommendedName>
        <fullName evidence="2">EF-hand domain-containing protein</fullName>
    </recommendedName>
</protein>
<keyword evidence="4" id="KW-1185">Reference proteome</keyword>
<comment type="caution">
    <text evidence="3">The sequence shown here is derived from an EMBL/GenBank/DDBJ whole genome shotgun (WGS) entry which is preliminary data.</text>
</comment>
<organism evidence="3 4">
    <name type="scientific">Rhodotorula taiwanensis</name>
    <dbReference type="NCBI Taxonomy" id="741276"/>
    <lineage>
        <taxon>Eukaryota</taxon>
        <taxon>Fungi</taxon>
        <taxon>Dikarya</taxon>
        <taxon>Basidiomycota</taxon>
        <taxon>Pucciniomycotina</taxon>
        <taxon>Microbotryomycetes</taxon>
        <taxon>Sporidiobolales</taxon>
        <taxon>Sporidiobolaceae</taxon>
        <taxon>Rhodotorula</taxon>
    </lineage>
</organism>
<gene>
    <name evidence="3" type="ORF">BMF94_0911</name>
</gene>
<sequence length="94" mass="10227">MNLWEYAYPYPIALRQFIVKQAFNQFDKDKSGKISAAEATKLVQTVAPNTTEEQVRNAMKSLDKDQDGELSKDEVSQLVSKIMSGGGGSGGAAQ</sequence>
<proteinExistence type="predicted"/>
<evidence type="ECO:0000256" key="1">
    <source>
        <dbReference type="ARBA" id="ARBA00022837"/>
    </source>
</evidence>
<dbReference type="Proteomes" id="UP000237144">
    <property type="component" value="Unassembled WGS sequence"/>
</dbReference>
<feature type="domain" description="EF-hand" evidence="2">
    <location>
        <begin position="14"/>
        <end position="49"/>
    </location>
</feature>
<evidence type="ECO:0000313" key="3">
    <source>
        <dbReference type="EMBL" id="POY76188.1"/>
    </source>
</evidence>
<dbReference type="OrthoDB" id="26525at2759"/>
<dbReference type="SUPFAM" id="SSF47473">
    <property type="entry name" value="EF-hand"/>
    <property type="match status" value="1"/>
</dbReference>
<feature type="domain" description="EF-hand" evidence="2">
    <location>
        <begin position="50"/>
        <end position="85"/>
    </location>
</feature>
<dbReference type="Pfam" id="PF13499">
    <property type="entry name" value="EF-hand_7"/>
    <property type="match status" value="1"/>
</dbReference>
<keyword evidence="1" id="KW-0106">Calcium</keyword>
<dbReference type="GO" id="GO:0005509">
    <property type="term" value="F:calcium ion binding"/>
    <property type="evidence" value="ECO:0007669"/>
    <property type="project" value="InterPro"/>
</dbReference>
<name>A0A2S5BHD6_9BASI</name>
<reference evidence="3 4" key="1">
    <citation type="journal article" date="2018" name="Front. Microbiol.">
        <title>Prospects for Fungal Bioremediation of Acidic Radioactive Waste Sites: Characterization and Genome Sequence of Rhodotorula taiwanensis MD1149.</title>
        <authorList>
            <person name="Tkavc R."/>
            <person name="Matrosova V.Y."/>
            <person name="Grichenko O.E."/>
            <person name="Gostincar C."/>
            <person name="Volpe R.P."/>
            <person name="Klimenkova P."/>
            <person name="Gaidamakova E.K."/>
            <person name="Zhou C.E."/>
            <person name="Stewart B.J."/>
            <person name="Lyman M.G."/>
            <person name="Malfatti S.A."/>
            <person name="Rubinfeld B."/>
            <person name="Courtot M."/>
            <person name="Singh J."/>
            <person name="Dalgard C.L."/>
            <person name="Hamilton T."/>
            <person name="Frey K.G."/>
            <person name="Gunde-Cimerman N."/>
            <person name="Dugan L."/>
            <person name="Daly M.J."/>
        </authorList>
    </citation>
    <scope>NUCLEOTIDE SEQUENCE [LARGE SCALE GENOMIC DNA]</scope>
    <source>
        <strain evidence="3 4">MD1149</strain>
    </source>
</reference>
<dbReference type="EMBL" id="PJQD01000008">
    <property type="protein sequence ID" value="POY76188.1"/>
    <property type="molecule type" value="Genomic_DNA"/>
</dbReference>
<dbReference type="Gene3D" id="1.10.238.10">
    <property type="entry name" value="EF-hand"/>
    <property type="match status" value="1"/>
</dbReference>
<dbReference type="CDD" id="cd00051">
    <property type="entry name" value="EFh"/>
    <property type="match status" value="1"/>
</dbReference>
<dbReference type="SMART" id="SM00054">
    <property type="entry name" value="EFh"/>
    <property type="match status" value="2"/>
</dbReference>
<evidence type="ECO:0000313" key="4">
    <source>
        <dbReference type="Proteomes" id="UP000237144"/>
    </source>
</evidence>
<dbReference type="InterPro" id="IPR011992">
    <property type="entry name" value="EF-hand-dom_pair"/>
</dbReference>
<dbReference type="InterPro" id="IPR018247">
    <property type="entry name" value="EF_Hand_1_Ca_BS"/>
</dbReference>
<dbReference type="InterPro" id="IPR002048">
    <property type="entry name" value="EF_hand_dom"/>
</dbReference>
<accession>A0A2S5BHD6</accession>
<dbReference type="AlphaFoldDB" id="A0A2S5BHD6"/>
<evidence type="ECO:0000259" key="2">
    <source>
        <dbReference type="PROSITE" id="PS50222"/>
    </source>
</evidence>